<keyword evidence="2" id="KW-0813">Transport</keyword>
<dbReference type="PANTHER" id="PTHR21444">
    <property type="entry name" value="COILED-COIL DOMAIN-CONTAINING PROTEIN 180"/>
    <property type="match status" value="1"/>
</dbReference>
<evidence type="ECO:0000256" key="7">
    <source>
        <dbReference type="ARBA" id="ARBA00023170"/>
    </source>
</evidence>
<feature type="transmembrane region" description="Helical" evidence="8">
    <location>
        <begin position="431"/>
        <end position="452"/>
    </location>
</feature>
<evidence type="ECO:0000256" key="5">
    <source>
        <dbReference type="ARBA" id="ARBA00022989"/>
    </source>
</evidence>
<feature type="transmembrane region" description="Helical" evidence="8">
    <location>
        <begin position="373"/>
        <end position="391"/>
    </location>
</feature>
<sequence>MRSTDILGRQGFGNCEVLCAVLCPSGYRTGVEQAPATDCSEGRIMYWQHRKSAGGVGWSTSLVQRVQFLLRLTTRGVLSPEASASTRLIGALVYDLLEQDEGVVGTHLKLQWRTYGYKYFYEQHHICNHFIILHLCLLRESAKKNILIILSLSFLERRVNRSKLDKKFYLLSGRFGIVIPLDLIGTFSNRWTFGFAFGAIANKVVSLFSEEYLPIGVPTWARALGLFIGAIEVGLSFYPIFACLTTENKLVGSVTGFLYTLTWFIITTIDIVSCPDGDVPGSYEKVIFNWPSLLCFIFLLIRFVYLFIKSIRIIIGAEDVIAEGKCFLPQHQAEHVKRLFKKPVQVKRSWFARKIYDWDPCFKFPSRMIGTTVLSLLCLYIFVTIEFRAFMTGLQLMTRFAESMEQPESMFYGLNDTITYVKEFISAFEGAWFFSTFLASAITVSYIFHILICYRKHMKRLWVGEKSFLPIKFQVPSPSDSVAAIARYSGWQVAYILWGYLIMHTVQILLGMAFVYAFVYPIKHGQALQLFQGLGISVLTIGIVIALMILQVVFAQVFFLQKKISSEDKKKPLALNNRKAFHNFNYFFFFYNVILGLSACLWRLLCSVILGSWLIARIDRSILQRGYESADTGYMTWIGMIYVDHYHTNPVLVSFCNILLTLRAEKRVREYSSYYGIADSTGSSISIQARTRWLLYYTLLKNPRLILHRKMKGSGDGEMRNAINDTRNFQASVLEAVVRNNLELPVDANCVEIREGQSSES</sequence>
<name>A0A974DYZ4_XENLA</name>
<dbReference type="GO" id="GO:0005886">
    <property type="term" value="C:plasma membrane"/>
    <property type="evidence" value="ECO:0007669"/>
    <property type="project" value="UniProtKB-SubCell"/>
</dbReference>
<dbReference type="OMA" id="VINITIW"/>
<dbReference type="Proteomes" id="UP000694892">
    <property type="component" value="Chromosome 1L"/>
</dbReference>
<organism evidence="9 10">
    <name type="scientific">Xenopus laevis</name>
    <name type="common">African clawed frog</name>
    <dbReference type="NCBI Taxonomy" id="8355"/>
    <lineage>
        <taxon>Eukaryota</taxon>
        <taxon>Metazoa</taxon>
        <taxon>Chordata</taxon>
        <taxon>Craniata</taxon>
        <taxon>Vertebrata</taxon>
        <taxon>Euteleostomi</taxon>
        <taxon>Amphibia</taxon>
        <taxon>Batrachia</taxon>
        <taxon>Anura</taxon>
        <taxon>Pipoidea</taxon>
        <taxon>Pipidae</taxon>
        <taxon>Xenopodinae</taxon>
        <taxon>Xenopus</taxon>
        <taxon>Xenopus</taxon>
    </lineage>
</organism>
<feature type="transmembrane region" description="Helical" evidence="8">
    <location>
        <begin position="497"/>
        <end position="522"/>
    </location>
</feature>
<protein>
    <recommendedName>
        <fullName evidence="11">Stimulated by retinoic acid gene 6 protein-like</fullName>
    </recommendedName>
</protein>
<keyword evidence="3" id="KW-1003">Cell membrane</keyword>
<evidence type="ECO:0008006" key="11">
    <source>
        <dbReference type="Google" id="ProtNLM"/>
    </source>
</evidence>
<keyword evidence="7" id="KW-0675">Receptor</keyword>
<comment type="subcellular location">
    <subcellularLocation>
        <location evidence="1">Cell membrane</location>
        <topology evidence="1">Multi-pass membrane protein</topology>
    </subcellularLocation>
</comment>
<dbReference type="GO" id="GO:0038023">
    <property type="term" value="F:signaling receptor activity"/>
    <property type="evidence" value="ECO:0007669"/>
    <property type="project" value="InterPro"/>
</dbReference>
<evidence type="ECO:0000256" key="2">
    <source>
        <dbReference type="ARBA" id="ARBA00022448"/>
    </source>
</evidence>
<evidence type="ECO:0000256" key="4">
    <source>
        <dbReference type="ARBA" id="ARBA00022692"/>
    </source>
</evidence>
<evidence type="ECO:0000256" key="1">
    <source>
        <dbReference type="ARBA" id="ARBA00004651"/>
    </source>
</evidence>
<evidence type="ECO:0000313" key="10">
    <source>
        <dbReference type="Proteomes" id="UP000694892"/>
    </source>
</evidence>
<evidence type="ECO:0000256" key="3">
    <source>
        <dbReference type="ARBA" id="ARBA00022475"/>
    </source>
</evidence>
<dbReference type="EMBL" id="CM004466">
    <property type="protein sequence ID" value="OCU00710.1"/>
    <property type="molecule type" value="Genomic_DNA"/>
</dbReference>
<dbReference type="AlphaFoldDB" id="A0A974DYZ4"/>
<dbReference type="GO" id="GO:0034632">
    <property type="term" value="F:retinol transmembrane transporter activity"/>
    <property type="evidence" value="ECO:0007669"/>
    <property type="project" value="InterPro"/>
</dbReference>
<gene>
    <name evidence="9" type="ORF">XELAEV_18006489mg</name>
</gene>
<accession>A0A974DYZ4</accession>
<evidence type="ECO:0000313" key="9">
    <source>
        <dbReference type="EMBL" id="OCU00710.1"/>
    </source>
</evidence>
<dbReference type="InterPro" id="IPR026612">
    <property type="entry name" value="STRA6-like"/>
</dbReference>
<dbReference type="GO" id="GO:0071939">
    <property type="term" value="P:vitamin A import into cell"/>
    <property type="evidence" value="ECO:0007669"/>
    <property type="project" value="TreeGrafter"/>
</dbReference>
<keyword evidence="6 8" id="KW-0472">Membrane</keyword>
<feature type="transmembrane region" description="Helical" evidence="8">
    <location>
        <begin position="219"/>
        <end position="238"/>
    </location>
</feature>
<feature type="transmembrane region" description="Helical" evidence="8">
    <location>
        <begin position="289"/>
        <end position="308"/>
    </location>
</feature>
<feature type="transmembrane region" description="Helical" evidence="8">
    <location>
        <begin position="588"/>
        <end position="615"/>
    </location>
</feature>
<proteinExistence type="predicted"/>
<evidence type="ECO:0000256" key="6">
    <source>
        <dbReference type="ARBA" id="ARBA00023136"/>
    </source>
</evidence>
<dbReference type="Pfam" id="PF14752">
    <property type="entry name" value="RBP_receptor"/>
    <property type="match status" value="1"/>
</dbReference>
<evidence type="ECO:0000256" key="8">
    <source>
        <dbReference type="SAM" id="Phobius"/>
    </source>
</evidence>
<keyword evidence="5 8" id="KW-1133">Transmembrane helix</keyword>
<reference evidence="10" key="1">
    <citation type="journal article" date="2016" name="Nature">
        <title>Genome evolution in the allotetraploid frog Xenopus laevis.</title>
        <authorList>
            <person name="Session A.M."/>
            <person name="Uno Y."/>
            <person name="Kwon T."/>
            <person name="Chapman J.A."/>
            <person name="Toyoda A."/>
            <person name="Takahashi S."/>
            <person name="Fukui A."/>
            <person name="Hikosaka A."/>
            <person name="Suzuki A."/>
            <person name="Kondo M."/>
            <person name="van Heeringen S.J."/>
            <person name="Quigley I."/>
            <person name="Heinz S."/>
            <person name="Ogino H."/>
            <person name="Ochi H."/>
            <person name="Hellsten U."/>
            <person name="Lyons J.B."/>
            <person name="Simakov O."/>
            <person name="Putnam N."/>
            <person name="Stites J."/>
            <person name="Kuroki Y."/>
            <person name="Tanaka T."/>
            <person name="Michiue T."/>
            <person name="Watanabe M."/>
            <person name="Bogdanovic O."/>
            <person name="Lister R."/>
            <person name="Georgiou G."/>
            <person name="Paranjpe S.S."/>
            <person name="van Kruijsbergen I."/>
            <person name="Shu S."/>
            <person name="Carlson J."/>
            <person name="Kinoshita T."/>
            <person name="Ohta Y."/>
            <person name="Mawaribuchi S."/>
            <person name="Jenkins J."/>
            <person name="Grimwood J."/>
            <person name="Schmutz J."/>
            <person name="Mitros T."/>
            <person name="Mozaffari S.V."/>
            <person name="Suzuki Y."/>
            <person name="Haramoto Y."/>
            <person name="Yamamoto T.S."/>
            <person name="Takagi C."/>
            <person name="Heald R."/>
            <person name="Miller K."/>
            <person name="Haudenschild C."/>
            <person name="Kitzman J."/>
            <person name="Nakayama T."/>
            <person name="Izutsu Y."/>
            <person name="Robert J."/>
            <person name="Fortriede J."/>
            <person name="Burns K."/>
            <person name="Lotay V."/>
            <person name="Karimi K."/>
            <person name="Yasuoka Y."/>
            <person name="Dichmann D.S."/>
            <person name="Flajnik M.F."/>
            <person name="Houston D.W."/>
            <person name="Shendure J."/>
            <person name="DuPasquier L."/>
            <person name="Vize P.D."/>
            <person name="Zorn A.M."/>
            <person name="Ito M."/>
            <person name="Marcotte E.M."/>
            <person name="Wallingford J.B."/>
            <person name="Ito Y."/>
            <person name="Asashima M."/>
            <person name="Ueno N."/>
            <person name="Matsuda Y."/>
            <person name="Veenstra G.J."/>
            <person name="Fujiyama A."/>
            <person name="Harland R.M."/>
            <person name="Taira M."/>
            <person name="Rokhsar D.S."/>
        </authorList>
    </citation>
    <scope>NUCLEOTIDE SEQUENCE [LARGE SCALE GENOMIC DNA]</scope>
    <source>
        <strain evidence="10">J</strain>
    </source>
</reference>
<dbReference type="PANTHER" id="PTHR21444:SF17">
    <property type="entry name" value="STIMULATED BY RETINOIC ACID GENE 6 PROTEIN-LIKE"/>
    <property type="match status" value="1"/>
</dbReference>
<feature type="transmembrane region" description="Helical" evidence="8">
    <location>
        <begin position="534"/>
        <end position="560"/>
    </location>
</feature>
<feature type="transmembrane region" description="Helical" evidence="8">
    <location>
        <begin position="250"/>
        <end position="269"/>
    </location>
</feature>
<feature type="transmembrane region" description="Helical" evidence="8">
    <location>
        <begin position="168"/>
        <end position="187"/>
    </location>
</feature>
<keyword evidence="4 8" id="KW-0812">Transmembrane</keyword>